<accession>X0V5E7</accession>
<name>X0V5E7_9ZZZZ</name>
<proteinExistence type="predicted"/>
<protein>
    <submittedName>
        <fullName evidence="1">Uncharacterized protein</fullName>
    </submittedName>
</protein>
<gene>
    <name evidence="1" type="ORF">S01H1_34943</name>
</gene>
<comment type="caution">
    <text evidence="1">The sequence shown here is derived from an EMBL/GenBank/DDBJ whole genome shotgun (WGS) entry which is preliminary data.</text>
</comment>
<reference evidence="1" key="1">
    <citation type="journal article" date="2014" name="Front. Microbiol.">
        <title>High frequency of phylogenetically diverse reductive dehalogenase-homologous genes in deep subseafloor sedimentary metagenomes.</title>
        <authorList>
            <person name="Kawai M."/>
            <person name="Futagami T."/>
            <person name="Toyoda A."/>
            <person name="Takaki Y."/>
            <person name="Nishi S."/>
            <person name="Hori S."/>
            <person name="Arai W."/>
            <person name="Tsubouchi T."/>
            <person name="Morono Y."/>
            <person name="Uchiyama I."/>
            <person name="Ito T."/>
            <person name="Fujiyama A."/>
            <person name="Inagaki F."/>
            <person name="Takami H."/>
        </authorList>
    </citation>
    <scope>NUCLEOTIDE SEQUENCE</scope>
    <source>
        <strain evidence="1">Expedition CK06-06</strain>
    </source>
</reference>
<organism evidence="1">
    <name type="scientific">marine sediment metagenome</name>
    <dbReference type="NCBI Taxonomy" id="412755"/>
    <lineage>
        <taxon>unclassified sequences</taxon>
        <taxon>metagenomes</taxon>
        <taxon>ecological metagenomes</taxon>
    </lineage>
</organism>
<dbReference type="AlphaFoldDB" id="X0V5E7"/>
<sequence length="34" mass="3692">AQAYRNFAEEVMDRLSHDVDTLIPMAGLAASQGN</sequence>
<feature type="non-terminal residue" evidence="1">
    <location>
        <position position="1"/>
    </location>
</feature>
<evidence type="ECO:0000313" key="1">
    <source>
        <dbReference type="EMBL" id="GAG07713.1"/>
    </source>
</evidence>
<dbReference type="EMBL" id="BARS01021795">
    <property type="protein sequence ID" value="GAG07713.1"/>
    <property type="molecule type" value="Genomic_DNA"/>
</dbReference>